<feature type="region of interest" description="Disordered" evidence="1">
    <location>
        <begin position="184"/>
        <end position="204"/>
    </location>
</feature>
<proteinExistence type="predicted"/>
<evidence type="ECO:0000256" key="1">
    <source>
        <dbReference type="SAM" id="MobiDB-lite"/>
    </source>
</evidence>
<dbReference type="OrthoDB" id="2803656at2759"/>
<organism evidence="2 3">
    <name type="scientific">Fistulina hepatica ATCC 64428</name>
    <dbReference type="NCBI Taxonomy" id="1128425"/>
    <lineage>
        <taxon>Eukaryota</taxon>
        <taxon>Fungi</taxon>
        <taxon>Dikarya</taxon>
        <taxon>Basidiomycota</taxon>
        <taxon>Agaricomycotina</taxon>
        <taxon>Agaricomycetes</taxon>
        <taxon>Agaricomycetidae</taxon>
        <taxon>Agaricales</taxon>
        <taxon>Fistulinaceae</taxon>
        <taxon>Fistulina</taxon>
    </lineage>
</organism>
<keyword evidence="3" id="KW-1185">Reference proteome</keyword>
<reference evidence="2 3" key="1">
    <citation type="journal article" date="2015" name="Fungal Genet. Biol.">
        <title>Evolution of novel wood decay mechanisms in Agaricales revealed by the genome sequences of Fistulina hepatica and Cylindrobasidium torrendii.</title>
        <authorList>
            <person name="Floudas D."/>
            <person name="Held B.W."/>
            <person name="Riley R."/>
            <person name="Nagy L.G."/>
            <person name="Koehler G."/>
            <person name="Ransdell A.S."/>
            <person name="Younus H."/>
            <person name="Chow J."/>
            <person name="Chiniquy J."/>
            <person name="Lipzen A."/>
            <person name="Tritt A."/>
            <person name="Sun H."/>
            <person name="Haridas S."/>
            <person name="LaButti K."/>
            <person name="Ohm R.A."/>
            <person name="Kues U."/>
            <person name="Blanchette R.A."/>
            <person name="Grigoriev I.V."/>
            <person name="Minto R.E."/>
            <person name="Hibbett D.S."/>
        </authorList>
    </citation>
    <scope>NUCLEOTIDE SEQUENCE [LARGE SCALE GENOMIC DNA]</scope>
    <source>
        <strain evidence="2 3">ATCC 64428</strain>
    </source>
</reference>
<name>A0A0D7A9R9_9AGAR</name>
<dbReference type="AlphaFoldDB" id="A0A0D7A9R9"/>
<gene>
    <name evidence="2" type="ORF">FISHEDRAFT_74963</name>
</gene>
<protein>
    <submittedName>
        <fullName evidence="2">Uncharacterized protein</fullName>
    </submittedName>
</protein>
<dbReference type="Proteomes" id="UP000054144">
    <property type="component" value="Unassembled WGS sequence"/>
</dbReference>
<sequence>MAEPSTIEKGPASISTRSASTSDSLQVAAQAYSWLYMSQMLEKCFQDAEGKAQADLEALQAKIIESETSLADDQARFENERLIQFYEGLQLGDFAEHAPAIMQSFLTHGEDCTKLETEALTIASKADPLGDVKSDGSSDSSDSNEDDSWLDSLRVYDDLLGKLETLLGQATDLETRIERLAVAPPSEVQARGPDEPSQEAGSSSVASPLIQLFTTHLPRILRARKTNIEMALDLVDGAREMWSVNMRMESLGL</sequence>
<feature type="region of interest" description="Disordered" evidence="1">
    <location>
        <begin position="126"/>
        <end position="147"/>
    </location>
</feature>
<accession>A0A0D7A9R9</accession>
<evidence type="ECO:0000313" key="3">
    <source>
        <dbReference type="Proteomes" id="UP000054144"/>
    </source>
</evidence>
<evidence type="ECO:0000313" key="2">
    <source>
        <dbReference type="EMBL" id="KIY47144.1"/>
    </source>
</evidence>
<dbReference type="EMBL" id="KN882011">
    <property type="protein sequence ID" value="KIY47144.1"/>
    <property type="molecule type" value="Genomic_DNA"/>
</dbReference>